<evidence type="ECO:0000313" key="6">
    <source>
        <dbReference type="EMBL" id="GAH79486.1"/>
    </source>
</evidence>
<gene>
    <name evidence="6" type="ORF">S03H2_66288</name>
</gene>
<dbReference type="FunFam" id="1.10.150.570:FF:000001">
    <property type="entry name" value="tRNA uridine 5-carboxymethylaminomethyl modification enzyme MnmG"/>
    <property type="match status" value="1"/>
</dbReference>
<feature type="non-terminal residue" evidence="6">
    <location>
        <position position="1"/>
    </location>
</feature>
<dbReference type="InterPro" id="IPR047001">
    <property type="entry name" value="MnmG_C_subdom"/>
</dbReference>
<organism evidence="6">
    <name type="scientific">marine sediment metagenome</name>
    <dbReference type="NCBI Taxonomy" id="412755"/>
    <lineage>
        <taxon>unclassified sequences</taxon>
        <taxon>metagenomes</taxon>
        <taxon>ecological metagenomes</taxon>
    </lineage>
</organism>
<name>X1IAS5_9ZZZZ</name>
<evidence type="ECO:0000256" key="1">
    <source>
        <dbReference type="ARBA" id="ARBA00001974"/>
    </source>
</evidence>
<dbReference type="EMBL" id="BARU01043264">
    <property type="protein sequence ID" value="GAH79486.1"/>
    <property type="molecule type" value="Genomic_DNA"/>
</dbReference>
<dbReference type="Pfam" id="PF13932">
    <property type="entry name" value="SAM_GIDA_C"/>
    <property type="match status" value="1"/>
</dbReference>
<dbReference type="SMART" id="SM01228">
    <property type="entry name" value="GIDA_assoc_3"/>
    <property type="match status" value="1"/>
</dbReference>
<dbReference type="InterPro" id="IPR044920">
    <property type="entry name" value="MnmG_C_subdom_sf"/>
</dbReference>
<dbReference type="GO" id="GO:0005829">
    <property type="term" value="C:cytosol"/>
    <property type="evidence" value="ECO:0007669"/>
    <property type="project" value="TreeGrafter"/>
</dbReference>
<evidence type="ECO:0000256" key="2">
    <source>
        <dbReference type="ARBA" id="ARBA00007653"/>
    </source>
</evidence>
<comment type="similarity">
    <text evidence="2">Belongs to the MnmG family.</text>
</comment>
<evidence type="ECO:0000259" key="5">
    <source>
        <dbReference type="SMART" id="SM01228"/>
    </source>
</evidence>
<dbReference type="PANTHER" id="PTHR11806">
    <property type="entry name" value="GLUCOSE INHIBITED DIVISION PROTEIN A"/>
    <property type="match status" value="1"/>
</dbReference>
<accession>X1IAS5</accession>
<dbReference type="GO" id="GO:0002098">
    <property type="term" value="P:tRNA wobble uridine modification"/>
    <property type="evidence" value="ECO:0007669"/>
    <property type="project" value="TreeGrafter"/>
</dbReference>
<dbReference type="GO" id="GO:0030488">
    <property type="term" value="P:tRNA methylation"/>
    <property type="evidence" value="ECO:0007669"/>
    <property type="project" value="TreeGrafter"/>
</dbReference>
<comment type="caution">
    <text evidence="6">The sequence shown here is derived from an EMBL/GenBank/DDBJ whole genome shotgun (WGS) entry which is preliminary data.</text>
</comment>
<protein>
    <recommendedName>
        <fullName evidence="5">tRNA uridine 5-carboxymethylaminomethyl modification enzyme C-terminal subdomain domain-containing protein</fullName>
    </recommendedName>
</protein>
<reference evidence="6" key="1">
    <citation type="journal article" date="2014" name="Front. Microbiol.">
        <title>High frequency of phylogenetically diverse reductive dehalogenase-homologous genes in deep subseafloor sedimentary metagenomes.</title>
        <authorList>
            <person name="Kawai M."/>
            <person name="Futagami T."/>
            <person name="Toyoda A."/>
            <person name="Takaki Y."/>
            <person name="Nishi S."/>
            <person name="Hori S."/>
            <person name="Arai W."/>
            <person name="Tsubouchi T."/>
            <person name="Morono Y."/>
            <person name="Uchiyama I."/>
            <person name="Ito T."/>
            <person name="Fujiyama A."/>
            <person name="Inagaki F."/>
            <person name="Takami H."/>
        </authorList>
    </citation>
    <scope>NUCLEOTIDE SEQUENCE</scope>
    <source>
        <strain evidence="6">Expedition CK06-06</strain>
    </source>
</reference>
<evidence type="ECO:0000256" key="4">
    <source>
        <dbReference type="ARBA" id="ARBA00022827"/>
    </source>
</evidence>
<keyword evidence="3" id="KW-0285">Flavoprotein</keyword>
<dbReference type="AlphaFoldDB" id="X1IAS5"/>
<comment type="cofactor">
    <cofactor evidence="1">
        <name>FAD</name>
        <dbReference type="ChEBI" id="CHEBI:57692"/>
    </cofactor>
</comment>
<sequence>PINIDYTTLKGISKEAAEKLNEINPLTLGQASRISGVRTSDISLLMVHLKRMKTKPTTNEHR</sequence>
<proteinExistence type="inferred from homology"/>
<dbReference type="InterPro" id="IPR026904">
    <property type="entry name" value="MnmG_C"/>
</dbReference>
<dbReference type="InterPro" id="IPR002218">
    <property type="entry name" value="MnmG-rel"/>
</dbReference>
<dbReference type="GO" id="GO:0050660">
    <property type="term" value="F:flavin adenine dinucleotide binding"/>
    <property type="evidence" value="ECO:0007669"/>
    <property type="project" value="InterPro"/>
</dbReference>
<dbReference type="Gene3D" id="1.10.150.570">
    <property type="entry name" value="GidA associated domain, C-terminal subdomain"/>
    <property type="match status" value="1"/>
</dbReference>
<keyword evidence="4" id="KW-0274">FAD</keyword>
<evidence type="ECO:0000256" key="3">
    <source>
        <dbReference type="ARBA" id="ARBA00022630"/>
    </source>
</evidence>
<dbReference type="PANTHER" id="PTHR11806:SF0">
    <property type="entry name" value="PROTEIN MTO1 HOMOLOG, MITOCHONDRIAL"/>
    <property type="match status" value="1"/>
</dbReference>
<feature type="domain" description="tRNA uridine 5-carboxymethylaminomethyl modification enzyme C-terminal subdomain" evidence="5">
    <location>
        <begin position="1"/>
        <end position="47"/>
    </location>
</feature>